<dbReference type="OrthoDB" id="255603at2"/>
<feature type="domain" description="BD-FAE-like" evidence="2">
    <location>
        <begin position="26"/>
        <end position="214"/>
    </location>
</feature>
<protein>
    <submittedName>
        <fullName evidence="3">Alpha/beta hydrolase</fullName>
    </submittedName>
</protein>
<dbReference type="SUPFAM" id="SSF53474">
    <property type="entry name" value="alpha/beta-Hydrolases"/>
    <property type="match status" value="1"/>
</dbReference>
<dbReference type="InterPro" id="IPR029058">
    <property type="entry name" value="AB_hydrolase_fold"/>
</dbReference>
<sequence length="265" mass="28221">MPLPSAGEQMAYGSLPLQFGELRMPSGQGPFPVAVLIHGGCWLSDFDRGYMTHMAAALTKMGIATWTIEYRRVDDEGGGWPGTFQDVAKALDYLPVLAKTKSLDLKRVIAVGHSSGGQLALWLAARHKLPRSSTLYTPHPFALSGVIGLSPITDLETYRIGMPGSCNAAVDDLLNGSAKEVPLRYAQTSPRALLPLGVPQRLIQGEQDSVVSIGSTSIYAAAAKAAGDSVVLTELPGVGHFEPALPLKPVWPKVQTAVRGLLNIR</sequence>
<dbReference type="PANTHER" id="PTHR48081:SF33">
    <property type="entry name" value="KYNURENINE FORMAMIDASE"/>
    <property type="match status" value="1"/>
</dbReference>
<organism evidence="3 4">
    <name type="scientific">Stenotrophobium rhamnosiphilum</name>
    <dbReference type="NCBI Taxonomy" id="2029166"/>
    <lineage>
        <taxon>Bacteria</taxon>
        <taxon>Pseudomonadati</taxon>
        <taxon>Pseudomonadota</taxon>
        <taxon>Gammaproteobacteria</taxon>
        <taxon>Nevskiales</taxon>
        <taxon>Nevskiaceae</taxon>
        <taxon>Stenotrophobium</taxon>
    </lineage>
</organism>
<dbReference type="AlphaFoldDB" id="A0A2T5MBW4"/>
<accession>A0A2T5MBW4</accession>
<dbReference type="InterPro" id="IPR050300">
    <property type="entry name" value="GDXG_lipolytic_enzyme"/>
</dbReference>
<dbReference type="Gene3D" id="3.40.50.1820">
    <property type="entry name" value="alpha/beta hydrolase"/>
    <property type="match status" value="1"/>
</dbReference>
<dbReference type="Proteomes" id="UP000244248">
    <property type="component" value="Unassembled WGS sequence"/>
</dbReference>
<proteinExistence type="predicted"/>
<dbReference type="EMBL" id="QANS01000007">
    <property type="protein sequence ID" value="PTU30064.1"/>
    <property type="molecule type" value="Genomic_DNA"/>
</dbReference>
<evidence type="ECO:0000313" key="3">
    <source>
        <dbReference type="EMBL" id="PTU30064.1"/>
    </source>
</evidence>
<evidence type="ECO:0000313" key="4">
    <source>
        <dbReference type="Proteomes" id="UP000244248"/>
    </source>
</evidence>
<reference evidence="3 4" key="1">
    <citation type="submission" date="2018-04" db="EMBL/GenBank/DDBJ databases">
        <title>Novel species isolated from glacier.</title>
        <authorList>
            <person name="Liu Q."/>
            <person name="Xin Y.-H."/>
        </authorList>
    </citation>
    <scope>NUCLEOTIDE SEQUENCE [LARGE SCALE GENOMIC DNA]</scope>
    <source>
        <strain evidence="3 4">GT1R17</strain>
    </source>
</reference>
<evidence type="ECO:0000256" key="1">
    <source>
        <dbReference type="ARBA" id="ARBA00022801"/>
    </source>
</evidence>
<keyword evidence="1 3" id="KW-0378">Hydrolase</keyword>
<dbReference type="InterPro" id="IPR049492">
    <property type="entry name" value="BD-FAE-like_dom"/>
</dbReference>
<dbReference type="Pfam" id="PF20434">
    <property type="entry name" value="BD-FAE"/>
    <property type="match status" value="1"/>
</dbReference>
<gene>
    <name evidence="3" type="ORF">CJD38_16080</name>
</gene>
<name>A0A2T5MBW4_9GAMM</name>
<comment type="caution">
    <text evidence="3">The sequence shown here is derived from an EMBL/GenBank/DDBJ whole genome shotgun (WGS) entry which is preliminary data.</text>
</comment>
<dbReference type="GO" id="GO:0016787">
    <property type="term" value="F:hydrolase activity"/>
    <property type="evidence" value="ECO:0007669"/>
    <property type="project" value="UniProtKB-KW"/>
</dbReference>
<keyword evidence="4" id="KW-1185">Reference proteome</keyword>
<dbReference type="PANTHER" id="PTHR48081">
    <property type="entry name" value="AB HYDROLASE SUPERFAMILY PROTEIN C4A8.06C"/>
    <property type="match status" value="1"/>
</dbReference>
<evidence type="ECO:0000259" key="2">
    <source>
        <dbReference type="Pfam" id="PF20434"/>
    </source>
</evidence>